<evidence type="ECO:0000259" key="1">
    <source>
        <dbReference type="Pfam" id="PF13087"/>
    </source>
</evidence>
<dbReference type="Pfam" id="PF13087">
    <property type="entry name" value="AAA_12"/>
    <property type="match status" value="1"/>
</dbReference>
<feature type="domain" description="DNA2/NAM7 helicase-like C-terminal" evidence="1">
    <location>
        <begin position="63"/>
        <end position="127"/>
    </location>
</feature>
<proteinExistence type="predicted"/>
<accession>A0A421DBF6</accession>
<dbReference type="AlphaFoldDB" id="A0A421DBF6"/>
<evidence type="ECO:0000313" key="2">
    <source>
        <dbReference type="EMBL" id="RLL99435.1"/>
    </source>
</evidence>
<dbReference type="SUPFAM" id="SSF52540">
    <property type="entry name" value="P-loop containing nucleoside triphosphate hydrolases"/>
    <property type="match status" value="1"/>
</dbReference>
<dbReference type="Gene3D" id="3.40.50.300">
    <property type="entry name" value="P-loop containing nucleotide triphosphate hydrolases"/>
    <property type="match status" value="1"/>
</dbReference>
<dbReference type="EMBL" id="NIDN02000032">
    <property type="protein sequence ID" value="RLL99435.1"/>
    <property type="molecule type" value="Genomic_DNA"/>
</dbReference>
<name>A0A421DBF6_9EURO</name>
<dbReference type="Proteomes" id="UP000215289">
    <property type="component" value="Unassembled WGS sequence"/>
</dbReference>
<dbReference type="OrthoDB" id="4461408at2759"/>
<dbReference type="InterPro" id="IPR041679">
    <property type="entry name" value="DNA2/NAM7-like_C"/>
</dbReference>
<dbReference type="InterPro" id="IPR027417">
    <property type="entry name" value="P-loop_NTPase"/>
</dbReference>
<sequence length="138" mass="15082">MHIQTAIDLCKEDPSRPPVASEVLAGLGVRRIPMGLLSTGAEIVEAPIGDPGFEWAGTKPQLSQRSRINSDFAAVVYALVEKLFRETPITPDQIAVLTPYRGQIHLHYNLFGSNGLQGVRIHIVDSFALSDIVELSTY</sequence>
<protein>
    <recommendedName>
        <fullName evidence="1">DNA2/NAM7 helicase-like C-terminal domain-containing protein</fullName>
    </recommendedName>
</protein>
<reference evidence="2 3" key="1">
    <citation type="submission" date="2018-08" db="EMBL/GenBank/DDBJ databases">
        <title>Draft genome sequences of two Aspergillus turcosus clinical strains isolated from bronchoalveolar lavage fluid: one azole-susceptible and the other azole-resistant.</title>
        <authorList>
            <person name="Parent-Michaud M."/>
            <person name="Dufresne P.J."/>
            <person name="Fournier E."/>
            <person name="Martineau C."/>
            <person name="Moreira S."/>
            <person name="Perkins V."/>
            <person name="De Repentigny L."/>
            <person name="Dufresne S.F."/>
        </authorList>
    </citation>
    <scope>NUCLEOTIDE SEQUENCE [LARGE SCALE GENOMIC DNA]</scope>
    <source>
        <strain evidence="2">HMR AF 1038</strain>
    </source>
</reference>
<keyword evidence="3" id="KW-1185">Reference proteome</keyword>
<organism evidence="2 3">
    <name type="scientific">Aspergillus turcosus</name>
    <dbReference type="NCBI Taxonomy" id="1245748"/>
    <lineage>
        <taxon>Eukaryota</taxon>
        <taxon>Fungi</taxon>
        <taxon>Dikarya</taxon>
        <taxon>Ascomycota</taxon>
        <taxon>Pezizomycotina</taxon>
        <taxon>Eurotiomycetes</taxon>
        <taxon>Eurotiomycetidae</taxon>
        <taxon>Eurotiales</taxon>
        <taxon>Aspergillaceae</taxon>
        <taxon>Aspergillus</taxon>
        <taxon>Aspergillus subgen. Fumigati</taxon>
    </lineage>
</organism>
<gene>
    <name evidence="2" type="ORF">CFD26_108172</name>
</gene>
<evidence type="ECO:0000313" key="3">
    <source>
        <dbReference type="Proteomes" id="UP000215289"/>
    </source>
</evidence>
<comment type="caution">
    <text evidence="2">The sequence shown here is derived from an EMBL/GenBank/DDBJ whole genome shotgun (WGS) entry which is preliminary data.</text>
</comment>